<evidence type="ECO:0000313" key="2">
    <source>
        <dbReference type="Proteomes" id="UP001595704"/>
    </source>
</evidence>
<name>A0ABV7UGR0_9HYPH</name>
<dbReference type="SUPFAM" id="SSF51120">
    <property type="entry name" value="beta-Roll"/>
    <property type="match status" value="1"/>
</dbReference>
<evidence type="ECO:0000313" key="1">
    <source>
        <dbReference type="EMBL" id="MFC3637691.1"/>
    </source>
</evidence>
<dbReference type="RefSeq" id="WP_191321203.1">
    <property type="nucleotide sequence ID" value="NZ_BNCG01000050.1"/>
</dbReference>
<protein>
    <submittedName>
        <fullName evidence="1">Uncharacterized protein</fullName>
    </submittedName>
</protein>
<gene>
    <name evidence="1" type="ORF">ACFONL_09920</name>
</gene>
<reference evidence="2" key="1">
    <citation type="journal article" date="2019" name="Int. J. Syst. Evol. Microbiol.">
        <title>The Global Catalogue of Microorganisms (GCM) 10K type strain sequencing project: providing services to taxonomists for standard genome sequencing and annotation.</title>
        <authorList>
            <consortium name="The Broad Institute Genomics Platform"/>
            <consortium name="The Broad Institute Genome Sequencing Center for Infectious Disease"/>
            <person name="Wu L."/>
            <person name="Ma J."/>
        </authorList>
    </citation>
    <scope>NUCLEOTIDE SEQUENCE [LARGE SCALE GENOMIC DNA]</scope>
    <source>
        <strain evidence="2">KCTC 42282</strain>
    </source>
</reference>
<organism evidence="1 2">
    <name type="scientific">Camelimonas fluminis</name>
    <dbReference type="NCBI Taxonomy" id="1576911"/>
    <lineage>
        <taxon>Bacteria</taxon>
        <taxon>Pseudomonadati</taxon>
        <taxon>Pseudomonadota</taxon>
        <taxon>Alphaproteobacteria</taxon>
        <taxon>Hyphomicrobiales</taxon>
        <taxon>Chelatococcaceae</taxon>
        <taxon>Camelimonas</taxon>
    </lineage>
</organism>
<proteinExistence type="predicted"/>
<dbReference type="EMBL" id="JBHRYC010000042">
    <property type="protein sequence ID" value="MFC3637691.1"/>
    <property type="molecule type" value="Genomic_DNA"/>
</dbReference>
<keyword evidence="2" id="KW-1185">Reference proteome</keyword>
<sequence>MTFTYDIDDPQYASLDIKRIYYIYNNLFPRSEADGTGEVAYYSGSMDSGLYKSAFYTWRARQDSSHILDETHYLPDGVSDWSARYELRSGHVERMSFAQPLAEGGHLVGNGLVNDVRSAPDALWDWINDRAMAQVRIASLQAFNAQGELVLLQTFDGKGALLAGRCDAGAPRTTWQPENYEASCQVETDKPGVTVVRGAWGRQRITGSSQDDELTGASGRDVFVVGPGSGHDVIHDFTPNQDVLEIGGGQISLWRELPALLEQRGDDVVLTLPDCSVTLKDVALADLDADDFSLFP</sequence>
<dbReference type="Proteomes" id="UP001595704">
    <property type="component" value="Unassembled WGS sequence"/>
</dbReference>
<accession>A0ABV7UGR0</accession>
<dbReference type="Gene3D" id="2.150.10.10">
    <property type="entry name" value="Serralysin-like metalloprotease, C-terminal"/>
    <property type="match status" value="1"/>
</dbReference>
<dbReference type="InterPro" id="IPR011049">
    <property type="entry name" value="Serralysin-like_metalloprot_C"/>
</dbReference>
<comment type="caution">
    <text evidence="1">The sequence shown here is derived from an EMBL/GenBank/DDBJ whole genome shotgun (WGS) entry which is preliminary data.</text>
</comment>